<gene>
    <name evidence="2" type="ORF">STAS_26705</name>
</gene>
<evidence type="ECO:0000313" key="3">
    <source>
        <dbReference type="Proteomes" id="UP000325081"/>
    </source>
</evidence>
<feature type="region of interest" description="Disordered" evidence="1">
    <location>
        <begin position="1"/>
        <end position="32"/>
    </location>
</feature>
<organism evidence="2 3">
    <name type="scientific">Striga asiatica</name>
    <name type="common">Asiatic witchweed</name>
    <name type="synonym">Buchnera asiatica</name>
    <dbReference type="NCBI Taxonomy" id="4170"/>
    <lineage>
        <taxon>Eukaryota</taxon>
        <taxon>Viridiplantae</taxon>
        <taxon>Streptophyta</taxon>
        <taxon>Embryophyta</taxon>
        <taxon>Tracheophyta</taxon>
        <taxon>Spermatophyta</taxon>
        <taxon>Magnoliopsida</taxon>
        <taxon>eudicotyledons</taxon>
        <taxon>Gunneridae</taxon>
        <taxon>Pentapetalae</taxon>
        <taxon>asterids</taxon>
        <taxon>lamiids</taxon>
        <taxon>Lamiales</taxon>
        <taxon>Orobanchaceae</taxon>
        <taxon>Buchnereae</taxon>
        <taxon>Striga</taxon>
    </lineage>
</organism>
<sequence>MAPNQIPKPSKPLFSNEPHIIGSKQSSRAPKEPFSYGAPKINSLKKIPPGRNNRPNYALGFSRCQFCSLCPFLLRHLRSFFCGQALRDCIGQGSLYGFIPSAFHVKSPDVVEIEFYALFDYTCKGSRTPIETGAKCGKLYREELVIITADTVLILKQSWNDLPWSQIS</sequence>
<dbReference type="Proteomes" id="UP000325081">
    <property type="component" value="Unassembled WGS sequence"/>
</dbReference>
<proteinExistence type="predicted"/>
<protein>
    <submittedName>
        <fullName evidence="2">Methylaspartate mutase S chain</fullName>
    </submittedName>
</protein>
<accession>A0A5A7QW57</accession>
<evidence type="ECO:0000313" key="2">
    <source>
        <dbReference type="EMBL" id="GER49460.1"/>
    </source>
</evidence>
<comment type="caution">
    <text evidence="2">The sequence shown here is derived from an EMBL/GenBank/DDBJ whole genome shotgun (WGS) entry which is preliminary data.</text>
</comment>
<dbReference type="EMBL" id="BKCP01008626">
    <property type="protein sequence ID" value="GER49460.1"/>
    <property type="molecule type" value="Genomic_DNA"/>
</dbReference>
<evidence type="ECO:0000256" key="1">
    <source>
        <dbReference type="SAM" id="MobiDB-lite"/>
    </source>
</evidence>
<name>A0A5A7QW57_STRAF</name>
<dbReference type="AlphaFoldDB" id="A0A5A7QW57"/>
<reference evidence="3" key="1">
    <citation type="journal article" date="2019" name="Curr. Biol.">
        <title>Genome Sequence of Striga asiatica Provides Insight into the Evolution of Plant Parasitism.</title>
        <authorList>
            <person name="Yoshida S."/>
            <person name="Kim S."/>
            <person name="Wafula E.K."/>
            <person name="Tanskanen J."/>
            <person name="Kim Y.M."/>
            <person name="Honaas L."/>
            <person name="Yang Z."/>
            <person name="Spallek T."/>
            <person name="Conn C.E."/>
            <person name="Ichihashi Y."/>
            <person name="Cheong K."/>
            <person name="Cui S."/>
            <person name="Der J.P."/>
            <person name="Gundlach H."/>
            <person name="Jiao Y."/>
            <person name="Hori C."/>
            <person name="Ishida J.K."/>
            <person name="Kasahara H."/>
            <person name="Kiba T."/>
            <person name="Kim M.S."/>
            <person name="Koo N."/>
            <person name="Laohavisit A."/>
            <person name="Lee Y.H."/>
            <person name="Lumba S."/>
            <person name="McCourt P."/>
            <person name="Mortimer J.C."/>
            <person name="Mutuku J.M."/>
            <person name="Nomura T."/>
            <person name="Sasaki-Sekimoto Y."/>
            <person name="Seto Y."/>
            <person name="Wang Y."/>
            <person name="Wakatake T."/>
            <person name="Sakakibara H."/>
            <person name="Demura T."/>
            <person name="Yamaguchi S."/>
            <person name="Yoneyama K."/>
            <person name="Manabe R.I."/>
            <person name="Nelson D.C."/>
            <person name="Schulman A.H."/>
            <person name="Timko M.P."/>
            <person name="dePamphilis C.W."/>
            <person name="Choi D."/>
            <person name="Shirasu K."/>
        </authorList>
    </citation>
    <scope>NUCLEOTIDE SEQUENCE [LARGE SCALE GENOMIC DNA]</scope>
    <source>
        <strain evidence="3">cv. UVA1</strain>
    </source>
</reference>
<keyword evidence="3" id="KW-1185">Reference proteome</keyword>